<feature type="compositionally biased region" description="Polar residues" evidence="8">
    <location>
        <begin position="352"/>
        <end position="361"/>
    </location>
</feature>
<dbReference type="Pfam" id="PF04046">
    <property type="entry name" value="PSP"/>
    <property type="match status" value="1"/>
</dbReference>
<comment type="caution">
    <text evidence="10">The sequence shown here is derived from an EMBL/GenBank/DDBJ whole genome shotgun (WGS) entry which is preliminary data.</text>
</comment>
<dbReference type="Pfam" id="PF00098">
    <property type="entry name" value="zf-CCHC"/>
    <property type="match status" value="1"/>
</dbReference>
<reference evidence="10" key="1">
    <citation type="submission" date="2020-12" db="EMBL/GenBank/DDBJ databases">
        <title>Metabolic potential, ecology and presence of endohyphal bacteria is reflected in genomic diversity of Mucoromycotina.</title>
        <authorList>
            <person name="Muszewska A."/>
            <person name="Okrasinska A."/>
            <person name="Steczkiewicz K."/>
            <person name="Drgas O."/>
            <person name="Orlowska M."/>
            <person name="Perlinska-Lenart U."/>
            <person name="Aleksandrzak-Piekarczyk T."/>
            <person name="Szatraj K."/>
            <person name="Zielenkiewicz U."/>
            <person name="Pilsyk S."/>
            <person name="Malc E."/>
            <person name="Mieczkowski P."/>
            <person name="Kruszewska J.S."/>
            <person name="Biernat P."/>
            <person name="Pawlowska J."/>
        </authorList>
    </citation>
    <scope>NUCLEOTIDE SEQUENCE</scope>
    <source>
        <strain evidence="10">CBS 226.32</strain>
    </source>
</reference>
<organism evidence="10 11">
    <name type="scientific">Mucor plumbeus</name>
    <dbReference type="NCBI Taxonomy" id="97098"/>
    <lineage>
        <taxon>Eukaryota</taxon>
        <taxon>Fungi</taxon>
        <taxon>Fungi incertae sedis</taxon>
        <taxon>Mucoromycota</taxon>
        <taxon>Mucoromycotina</taxon>
        <taxon>Mucoromycetes</taxon>
        <taxon>Mucorales</taxon>
        <taxon>Mucorineae</taxon>
        <taxon>Mucoraceae</taxon>
        <taxon>Mucor</taxon>
    </lineage>
</organism>
<dbReference type="PANTHER" id="PTHR13316:SF0">
    <property type="entry name" value="ZINC FINGER CCHC DOMAIN-CONTAINING PROTEIN 8"/>
    <property type="match status" value="1"/>
</dbReference>
<evidence type="ECO:0000256" key="3">
    <source>
        <dbReference type="ARBA" id="ARBA00022723"/>
    </source>
</evidence>
<keyword evidence="6" id="KW-0539">Nucleus</keyword>
<dbReference type="InterPro" id="IPR052115">
    <property type="entry name" value="NEXT_complex_subunit_ZCCHC8"/>
</dbReference>
<evidence type="ECO:0000256" key="2">
    <source>
        <dbReference type="ARBA" id="ARBA00007497"/>
    </source>
</evidence>
<gene>
    <name evidence="10" type="ORF">INT46_003253</name>
</gene>
<dbReference type="GO" id="GO:0008270">
    <property type="term" value="F:zinc ion binding"/>
    <property type="evidence" value="ECO:0007669"/>
    <property type="project" value="UniProtKB-KW"/>
</dbReference>
<evidence type="ECO:0000256" key="7">
    <source>
        <dbReference type="PROSITE-ProRule" id="PRU00047"/>
    </source>
</evidence>
<evidence type="ECO:0000313" key="10">
    <source>
        <dbReference type="EMBL" id="KAG2191604.1"/>
    </source>
</evidence>
<keyword evidence="3" id="KW-0479">Metal-binding</keyword>
<dbReference type="InterPro" id="IPR001878">
    <property type="entry name" value="Znf_CCHC"/>
</dbReference>
<feature type="compositionally biased region" description="Acidic residues" evidence="8">
    <location>
        <begin position="383"/>
        <end position="400"/>
    </location>
</feature>
<dbReference type="PANTHER" id="PTHR13316">
    <property type="entry name" value="ZINC FINGER, CCHC DOMAIN CONTAINING 8"/>
    <property type="match status" value="1"/>
</dbReference>
<dbReference type="InterPro" id="IPR006568">
    <property type="entry name" value="PSP_pro-rich"/>
</dbReference>
<dbReference type="SMART" id="SM00581">
    <property type="entry name" value="PSP"/>
    <property type="match status" value="1"/>
</dbReference>
<protein>
    <recommendedName>
        <fullName evidence="9">CCHC-type domain-containing protein</fullName>
    </recommendedName>
</protein>
<evidence type="ECO:0000256" key="1">
    <source>
        <dbReference type="ARBA" id="ARBA00004642"/>
    </source>
</evidence>
<dbReference type="AlphaFoldDB" id="A0A8H7UUT6"/>
<feature type="domain" description="CCHC-type" evidence="9">
    <location>
        <begin position="167"/>
        <end position="182"/>
    </location>
</feature>
<feature type="region of interest" description="Disordered" evidence="8">
    <location>
        <begin position="339"/>
        <end position="400"/>
    </location>
</feature>
<dbReference type="GO" id="GO:0071013">
    <property type="term" value="C:catalytic step 2 spliceosome"/>
    <property type="evidence" value="ECO:0007669"/>
    <property type="project" value="TreeGrafter"/>
</dbReference>
<keyword evidence="4 7" id="KW-0863">Zinc-finger</keyword>
<evidence type="ECO:0000259" key="9">
    <source>
        <dbReference type="PROSITE" id="PS50158"/>
    </source>
</evidence>
<evidence type="ECO:0000256" key="4">
    <source>
        <dbReference type="ARBA" id="ARBA00022771"/>
    </source>
</evidence>
<dbReference type="Gene3D" id="4.10.60.10">
    <property type="entry name" value="Zinc finger, CCHC-type"/>
    <property type="match status" value="1"/>
</dbReference>
<comment type="similarity">
    <text evidence="2">Belongs to the ZCCHC8 family.</text>
</comment>
<accession>A0A8H7UUT6</accession>
<evidence type="ECO:0000256" key="5">
    <source>
        <dbReference type="ARBA" id="ARBA00022833"/>
    </source>
</evidence>
<dbReference type="SUPFAM" id="SSF57756">
    <property type="entry name" value="Retrovirus zinc finger-like domains"/>
    <property type="match status" value="1"/>
</dbReference>
<dbReference type="GO" id="GO:0003723">
    <property type="term" value="F:RNA binding"/>
    <property type="evidence" value="ECO:0007669"/>
    <property type="project" value="TreeGrafter"/>
</dbReference>
<dbReference type="OrthoDB" id="8026949at2759"/>
<sequence length="400" mass="46108">MASPSALLRQEVLDLLYQILKDPLIYGNRILLNIVNAPKDGLVSVNLIYGMTTQLKPYPIDYVEYCIPRDAEQRFRWSCDFTRVGLKENARYYETNALGFIEEDLDDIDTSIPQEVQPVIYDNGKFYIDDEHTRSQKPSNKRFFEYNKLDMKPIGGFSFENIHEIACYNCGKTGHHFRNCPQPKDFNRIKSQTDRLFVNVERDSMEPGILSQKLKEALGMSEVDEPPYYDRMRYYGYPPGYLSYSSKSGDTEAPLLKVFDGKYVIHTKDEAHNEQKRSIPTHSVKYPGLYAPNLDIVQKSIETAGVSIPYSAEQMQMLQQQWNEYHYNQYQDQYSYQPMYYTSEPQPPGVVSNENTTSNTQAPPPVPQLENLAKQNNSSLPMNDDDDQSVDMDISSEDEG</sequence>
<dbReference type="GO" id="GO:0005654">
    <property type="term" value="C:nucleoplasm"/>
    <property type="evidence" value="ECO:0007669"/>
    <property type="project" value="UniProtKB-SubCell"/>
</dbReference>
<dbReference type="Proteomes" id="UP000650833">
    <property type="component" value="Unassembled WGS sequence"/>
</dbReference>
<dbReference type="EMBL" id="JAEPRC010000806">
    <property type="protein sequence ID" value="KAG2191604.1"/>
    <property type="molecule type" value="Genomic_DNA"/>
</dbReference>
<evidence type="ECO:0000313" key="11">
    <source>
        <dbReference type="Proteomes" id="UP000650833"/>
    </source>
</evidence>
<dbReference type="SMART" id="SM00343">
    <property type="entry name" value="ZnF_C2HC"/>
    <property type="match status" value="1"/>
</dbReference>
<dbReference type="PROSITE" id="PS50158">
    <property type="entry name" value="ZF_CCHC"/>
    <property type="match status" value="1"/>
</dbReference>
<comment type="subcellular location">
    <subcellularLocation>
        <location evidence="1">Nucleus</location>
        <location evidence="1">Nucleoplasm</location>
    </subcellularLocation>
</comment>
<keyword evidence="11" id="KW-1185">Reference proteome</keyword>
<name>A0A8H7UUT6_9FUNG</name>
<keyword evidence="5" id="KW-0862">Zinc</keyword>
<evidence type="ECO:0000256" key="8">
    <source>
        <dbReference type="SAM" id="MobiDB-lite"/>
    </source>
</evidence>
<dbReference type="InterPro" id="IPR036875">
    <property type="entry name" value="Znf_CCHC_sf"/>
</dbReference>
<proteinExistence type="inferred from homology"/>
<evidence type="ECO:0000256" key="6">
    <source>
        <dbReference type="ARBA" id="ARBA00023242"/>
    </source>
</evidence>